<dbReference type="EMBL" id="CP124616">
    <property type="protein sequence ID" value="WGW03291.1"/>
    <property type="molecule type" value="Genomic_DNA"/>
</dbReference>
<name>A0ABY8QH29_9RHOB</name>
<feature type="signal peptide" evidence="1">
    <location>
        <begin position="1"/>
        <end position="23"/>
    </location>
</feature>
<evidence type="ECO:0000256" key="1">
    <source>
        <dbReference type="SAM" id="SignalP"/>
    </source>
</evidence>
<keyword evidence="3" id="KW-1185">Reference proteome</keyword>
<organism evidence="2 3">
    <name type="scientific">Tropicibacter oceani</name>
    <dbReference type="NCBI Taxonomy" id="3058420"/>
    <lineage>
        <taxon>Bacteria</taxon>
        <taxon>Pseudomonadati</taxon>
        <taxon>Pseudomonadota</taxon>
        <taxon>Alphaproteobacteria</taxon>
        <taxon>Rhodobacterales</taxon>
        <taxon>Roseobacteraceae</taxon>
        <taxon>Tropicibacter</taxon>
    </lineage>
</organism>
<gene>
    <name evidence="2" type="ORF">QF118_15360</name>
</gene>
<feature type="chain" id="PRO_5045111935" evidence="1">
    <location>
        <begin position="24"/>
        <end position="153"/>
    </location>
</feature>
<reference evidence="2 3" key="1">
    <citation type="submission" date="2023-05" db="EMBL/GenBank/DDBJ databases">
        <title>YMD87, complete Genome.</title>
        <authorList>
            <person name="Zhang J."/>
            <person name="Xu X."/>
        </authorList>
    </citation>
    <scope>NUCLEOTIDE SEQUENCE [LARGE SCALE GENOMIC DNA]</scope>
    <source>
        <strain evidence="2 3">YMD87</strain>
    </source>
</reference>
<dbReference type="RefSeq" id="WP_282299923.1">
    <property type="nucleotide sequence ID" value="NZ_CP124616.1"/>
</dbReference>
<protein>
    <submittedName>
        <fullName evidence="2">Uncharacterized protein</fullName>
    </submittedName>
</protein>
<accession>A0ABY8QH29</accession>
<dbReference type="Proteomes" id="UP001241605">
    <property type="component" value="Chromosome"/>
</dbReference>
<evidence type="ECO:0000313" key="2">
    <source>
        <dbReference type="EMBL" id="WGW03291.1"/>
    </source>
</evidence>
<proteinExistence type="predicted"/>
<keyword evidence="1" id="KW-0732">Signal</keyword>
<sequence length="153" mass="16395">MIRRTGLLAAAALAALTPLNLSAATQDAKSFQARLDETAAPAGEAKATVACAGLAAALRIAAPDGSNAKQTFRTLEEELVFYAMMTRRDAADEDQQTALAFTEPHVRNISAIYLERFAKNKETSGALLDNAVRANFAFCNAMRDEMKAALEQN</sequence>
<evidence type="ECO:0000313" key="3">
    <source>
        <dbReference type="Proteomes" id="UP001241605"/>
    </source>
</evidence>